<feature type="chain" id="PRO_5010888611" evidence="1">
    <location>
        <begin position="19"/>
        <end position="108"/>
    </location>
</feature>
<evidence type="ECO:0000259" key="2">
    <source>
        <dbReference type="SMART" id="SM01324"/>
    </source>
</evidence>
<proteinExistence type="predicted"/>
<keyword evidence="1" id="KW-0732">Signal</keyword>
<dbReference type="OrthoDB" id="7666530at2"/>
<protein>
    <submittedName>
        <fullName evidence="3">YARHG domain-containing protein</fullName>
    </submittedName>
</protein>
<name>A0A1X7PDW4_9HYPH</name>
<gene>
    <name evidence="3" type="ORF">SAMN02982922_3896</name>
</gene>
<organism evidence="3 4">
    <name type="scientific">Mesorhizobium australicum</name>
    <dbReference type="NCBI Taxonomy" id="536018"/>
    <lineage>
        <taxon>Bacteria</taxon>
        <taxon>Pseudomonadati</taxon>
        <taxon>Pseudomonadota</taxon>
        <taxon>Alphaproteobacteria</taxon>
        <taxon>Hyphomicrobiales</taxon>
        <taxon>Phyllobacteriaceae</taxon>
        <taxon>Mesorhizobium</taxon>
    </lineage>
</organism>
<feature type="signal peptide" evidence="1">
    <location>
        <begin position="1"/>
        <end position="18"/>
    </location>
</feature>
<dbReference type="AlphaFoldDB" id="A0A1X7PDW4"/>
<dbReference type="InterPro" id="IPR038434">
    <property type="entry name" value="YARHG_sf"/>
</dbReference>
<sequence length="108" mass="12120">MRAVLVILAALFAGAAHAACFEDLGETGCTDEETFPLSDLRHLSCENLWLVRNAIYHDNGLCFRTARGQDYFDNSDCYVDDPRAVRLNSHERGNVNRIVQVESENGCR</sequence>
<keyword evidence="4" id="KW-1185">Reference proteome</keyword>
<evidence type="ECO:0000313" key="4">
    <source>
        <dbReference type="Proteomes" id="UP000193083"/>
    </source>
</evidence>
<feature type="domain" description="YARHG" evidence="2">
    <location>
        <begin position="28"/>
        <end position="103"/>
    </location>
</feature>
<dbReference type="Pfam" id="PF13308">
    <property type="entry name" value="YARHG"/>
    <property type="match status" value="1"/>
</dbReference>
<dbReference type="InterPro" id="IPR025582">
    <property type="entry name" value="YARHG_dom"/>
</dbReference>
<reference evidence="3 4" key="1">
    <citation type="submission" date="2017-04" db="EMBL/GenBank/DDBJ databases">
        <authorList>
            <person name="Afonso C.L."/>
            <person name="Miller P.J."/>
            <person name="Scott M.A."/>
            <person name="Spackman E."/>
            <person name="Goraichik I."/>
            <person name="Dimitrov K.M."/>
            <person name="Suarez D.L."/>
            <person name="Swayne D.E."/>
        </authorList>
    </citation>
    <scope>NUCLEOTIDE SEQUENCE [LARGE SCALE GENOMIC DNA]</scope>
    <source>
        <strain evidence="3 4">B5P</strain>
    </source>
</reference>
<accession>A0A1X7PDW4</accession>
<evidence type="ECO:0000313" key="3">
    <source>
        <dbReference type="EMBL" id="SMH49342.1"/>
    </source>
</evidence>
<evidence type="ECO:0000256" key="1">
    <source>
        <dbReference type="SAM" id="SignalP"/>
    </source>
</evidence>
<dbReference type="RefSeq" id="WP_085465654.1">
    <property type="nucleotide sequence ID" value="NZ_FXBL01000004.1"/>
</dbReference>
<dbReference type="SMART" id="SM01324">
    <property type="entry name" value="YARHG"/>
    <property type="match status" value="1"/>
</dbReference>
<dbReference type="Proteomes" id="UP000193083">
    <property type="component" value="Unassembled WGS sequence"/>
</dbReference>
<dbReference type="Gene3D" id="1.20.58.1690">
    <property type="match status" value="1"/>
</dbReference>
<dbReference type="EMBL" id="FXBL01000004">
    <property type="protein sequence ID" value="SMH49342.1"/>
    <property type="molecule type" value="Genomic_DNA"/>
</dbReference>